<evidence type="ECO:0000313" key="2">
    <source>
        <dbReference type="EMBL" id="MFC7299330.1"/>
    </source>
</evidence>
<reference evidence="3" key="1">
    <citation type="journal article" date="2019" name="Int. J. Syst. Evol. Microbiol.">
        <title>The Global Catalogue of Microorganisms (GCM) 10K type strain sequencing project: providing services to taxonomists for standard genome sequencing and annotation.</title>
        <authorList>
            <consortium name="The Broad Institute Genomics Platform"/>
            <consortium name="The Broad Institute Genome Sequencing Center for Infectious Disease"/>
            <person name="Wu L."/>
            <person name="Ma J."/>
        </authorList>
    </citation>
    <scope>NUCLEOTIDE SEQUENCE [LARGE SCALE GENOMIC DNA]</scope>
    <source>
        <strain evidence="3">CCUG 36956</strain>
    </source>
</reference>
<dbReference type="PANTHER" id="PTHR35893">
    <property type="entry name" value="INNER MEMBRANE PROTEIN-RELATED"/>
    <property type="match status" value="1"/>
</dbReference>
<evidence type="ECO:0000259" key="1">
    <source>
        <dbReference type="Pfam" id="PF19029"/>
    </source>
</evidence>
<accession>A0ABW2J8H8</accession>
<gene>
    <name evidence="2" type="ORF">ACFQO0_12870</name>
</gene>
<keyword evidence="3" id="KW-1185">Reference proteome</keyword>
<organism evidence="2 3">
    <name type="scientific">Herminiimonas aquatilis</name>
    <dbReference type="NCBI Taxonomy" id="345342"/>
    <lineage>
        <taxon>Bacteria</taxon>
        <taxon>Pseudomonadati</taxon>
        <taxon>Pseudomonadota</taxon>
        <taxon>Betaproteobacteria</taxon>
        <taxon>Burkholderiales</taxon>
        <taxon>Oxalobacteraceae</taxon>
        <taxon>Herminiimonas</taxon>
    </lineage>
</organism>
<comment type="caution">
    <text evidence="2">The sequence shown here is derived from an EMBL/GenBank/DDBJ whole genome shotgun (WGS) entry which is preliminary data.</text>
</comment>
<dbReference type="Proteomes" id="UP001596379">
    <property type="component" value="Unassembled WGS sequence"/>
</dbReference>
<sequence length="101" mass="10884">MAESRIEAVTGDLKTLSQDTKKMVQEAQEDAMRKTGELSEKCMELFNSAIATAKEVPTVAAAKTKEVAASTDNYVHQNPWKAVTLSAGVGLLLGIIFAKKK</sequence>
<feature type="domain" description="DUF883" evidence="1">
    <location>
        <begin position="71"/>
        <end position="99"/>
    </location>
</feature>
<protein>
    <submittedName>
        <fullName evidence="2">YqjD family protein</fullName>
    </submittedName>
</protein>
<dbReference type="EMBL" id="JBHTCC010000003">
    <property type="protein sequence ID" value="MFC7299330.1"/>
    <property type="molecule type" value="Genomic_DNA"/>
</dbReference>
<dbReference type="InterPro" id="IPR010279">
    <property type="entry name" value="YqjD/ElaB"/>
</dbReference>
<dbReference type="PANTHER" id="PTHR35893:SF3">
    <property type="entry name" value="INNER MEMBRANE PROTEIN"/>
    <property type="match status" value="1"/>
</dbReference>
<evidence type="ECO:0000313" key="3">
    <source>
        <dbReference type="Proteomes" id="UP001596379"/>
    </source>
</evidence>
<dbReference type="InterPro" id="IPR043605">
    <property type="entry name" value="DUF883_C"/>
</dbReference>
<proteinExistence type="predicted"/>
<name>A0ABW2J8H8_9BURK</name>
<dbReference type="Pfam" id="PF19029">
    <property type="entry name" value="DUF883_C"/>
    <property type="match status" value="1"/>
</dbReference>
<dbReference type="RefSeq" id="WP_382235250.1">
    <property type="nucleotide sequence ID" value="NZ_JBHTCC010000003.1"/>
</dbReference>